<feature type="region of interest" description="Disordered" evidence="1">
    <location>
        <begin position="69"/>
        <end position="98"/>
    </location>
</feature>
<sequence length="125" mass="13629">MHTWVGEVGGFCGVFGLVLILVKPRTKKGTWSSDGSCQTRMVILFARTALDGVCDRIACIYRCRLPPSPAKVGGAQDLSPKLGTKPPANAREEPRGLQKWACAPRWSAMTASSETRRSVRKRQGV</sequence>
<keyword evidence="2" id="KW-1133">Transmembrane helix</keyword>
<comment type="caution">
    <text evidence="3">The sequence shown here is derived from an EMBL/GenBank/DDBJ whole genome shotgun (WGS) entry which is preliminary data.</text>
</comment>
<evidence type="ECO:0000313" key="4">
    <source>
        <dbReference type="Proteomes" id="UP000799764"/>
    </source>
</evidence>
<dbReference type="EMBL" id="MU001492">
    <property type="protein sequence ID" value="KAF2451467.1"/>
    <property type="molecule type" value="Genomic_DNA"/>
</dbReference>
<organism evidence="3 4">
    <name type="scientific">Karstenula rhodostoma CBS 690.94</name>
    <dbReference type="NCBI Taxonomy" id="1392251"/>
    <lineage>
        <taxon>Eukaryota</taxon>
        <taxon>Fungi</taxon>
        <taxon>Dikarya</taxon>
        <taxon>Ascomycota</taxon>
        <taxon>Pezizomycotina</taxon>
        <taxon>Dothideomycetes</taxon>
        <taxon>Pleosporomycetidae</taxon>
        <taxon>Pleosporales</taxon>
        <taxon>Massarineae</taxon>
        <taxon>Didymosphaeriaceae</taxon>
        <taxon>Karstenula</taxon>
    </lineage>
</organism>
<keyword evidence="2" id="KW-0812">Transmembrane</keyword>
<reference evidence="3" key="1">
    <citation type="journal article" date="2020" name="Stud. Mycol.">
        <title>101 Dothideomycetes genomes: a test case for predicting lifestyles and emergence of pathogens.</title>
        <authorList>
            <person name="Haridas S."/>
            <person name="Albert R."/>
            <person name="Binder M."/>
            <person name="Bloem J."/>
            <person name="Labutti K."/>
            <person name="Salamov A."/>
            <person name="Andreopoulos B."/>
            <person name="Baker S."/>
            <person name="Barry K."/>
            <person name="Bills G."/>
            <person name="Bluhm B."/>
            <person name="Cannon C."/>
            <person name="Castanera R."/>
            <person name="Culley D."/>
            <person name="Daum C."/>
            <person name="Ezra D."/>
            <person name="Gonzalez J."/>
            <person name="Henrissat B."/>
            <person name="Kuo A."/>
            <person name="Liang C."/>
            <person name="Lipzen A."/>
            <person name="Lutzoni F."/>
            <person name="Magnuson J."/>
            <person name="Mondo S."/>
            <person name="Nolan M."/>
            <person name="Ohm R."/>
            <person name="Pangilinan J."/>
            <person name="Park H.-J."/>
            <person name="Ramirez L."/>
            <person name="Alfaro M."/>
            <person name="Sun H."/>
            <person name="Tritt A."/>
            <person name="Yoshinaga Y."/>
            <person name="Zwiers L.-H."/>
            <person name="Turgeon B."/>
            <person name="Goodwin S."/>
            <person name="Spatafora J."/>
            <person name="Crous P."/>
            <person name="Grigoriev I."/>
        </authorList>
    </citation>
    <scope>NUCLEOTIDE SEQUENCE</scope>
    <source>
        <strain evidence="3">CBS 690.94</strain>
    </source>
</reference>
<proteinExistence type="predicted"/>
<feature type="transmembrane region" description="Helical" evidence="2">
    <location>
        <begin position="6"/>
        <end position="22"/>
    </location>
</feature>
<gene>
    <name evidence="3" type="ORF">P171DRAFT_6606</name>
</gene>
<keyword evidence="4" id="KW-1185">Reference proteome</keyword>
<name>A0A9P4PWF5_9PLEO</name>
<evidence type="ECO:0000313" key="3">
    <source>
        <dbReference type="EMBL" id="KAF2451467.1"/>
    </source>
</evidence>
<evidence type="ECO:0000256" key="1">
    <source>
        <dbReference type="SAM" id="MobiDB-lite"/>
    </source>
</evidence>
<accession>A0A9P4PWF5</accession>
<dbReference type="Proteomes" id="UP000799764">
    <property type="component" value="Unassembled WGS sequence"/>
</dbReference>
<evidence type="ECO:0000256" key="2">
    <source>
        <dbReference type="SAM" id="Phobius"/>
    </source>
</evidence>
<keyword evidence="2" id="KW-0472">Membrane</keyword>
<feature type="region of interest" description="Disordered" evidence="1">
    <location>
        <begin position="106"/>
        <end position="125"/>
    </location>
</feature>
<dbReference type="AlphaFoldDB" id="A0A9P4PWF5"/>
<protein>
    <submittedName>
        <fullName evidence="3">Uncharacterized protein</fullName>
    </submittedName>
</protein>